<gene>
    <name evidence="1" type="ORF">XELAEV_18003232mg</name>
</gene>
<dbReference type="Proteomes" id="UP000694892">
    <property type="component" value="Unassembled WGS sequence"/>
</dbReference>
<dbReference type="EMBL" id="KV505083">
    <property type="protein sequence ID" value="OCT55294.1"/>
    <property type="molecule type" value="Genomic_DNA"/>
</dbReference>
<reference evidence="1" key="1">
    <citation type="submission" date="2016-05" db="EMBL/GenBank/DDBJ databases">
        <title>WGS assembly of Xenopus laevis.</title>
        <authorList>
            <person name="Session A."/>
            <person name="Uno Y."/>
            <person name="Kwon T."/>
            <person name="Chapman J."/>
            <person name="Toyoda A."/>
            <person name="Takahashi S."/>
            <person name="Fukui A."/>
            <person name="Hikosaka A."/>
            <person name="Putnam N."/>
            <person name="Stites J."/>
            <person name="Van Heeringen S."/>
            <person name="Quigley I."/>
            <person name="Heinz S."/>
            <person name="Hellsten U."/>
            <person name="Lyons J."/>
            <person name="Suzuki A."/>
            <person name="Kondo M."/>
            <person name="Ogino H."/>
            <person name="Ochi H."/>
            <person name="Bogdanovic O."/>
            <person name="Lister R."/>
            <person name="Georgiou G."/>
            <person name="Paranjpe S."/>
            <person name="Van Kruijsbergen I."/>
            <person name="Mozaffari S."/>
            <person name="Shu S."/>
            <person name="Schmutz J."/>
            <person name="Jenkins J."/>
            <person name="Grimwood J."/>
            <person name="Carlson J."/>
            <person name="Mitros T."/>
            <person name="Simakov O."/>
            <person name="Heald R."/>
            <person name="Miller K."/>
            <person name="Haudenschild C."/>
            <person name="Kuroki Y."/>
            <person name="Tanaka T."/>
            <person name="Michiue T."/>
            <person name="Watanabe M."/>
            <person name="Kinoshita T."/>
            <person name="Ohta Y."/>
            <person name="Mawaribuchi S."/>
            <person name="Suzuki Y."/>
            <person name="Haramoto Y."/>
            <person name="Yamamoto T."/>
            <person name="Takagi C."/>
            <person name="Kitzman J."/>
            <person name="Shendure J."/>
            <person name="Nakayama T."/>
            <person name="Izutsu Y."/>
            <person name="Robert J."/>
            <person name="Dichmann D."/>
            <person name="Flajnik M."/>
            <person name="Houston D."/>
            <person name="Marcotte E."/>
            <person name="Wallingford J."/>
            <person name="Ito Y."/>
            <person name="Asashima M."/>
            <person name="Ueno N."/>
            <person name="Matsuda Y."/>
            <person name="Jan Veenstra G."/>
            <person name="Fujiyama A."/>
            <person name="Harland R."/>
            <person name="Taira M."/>
            <person name="Rokhsar D.S."/>
        </authorList>
    </citation>
    <scope>NUCLEOTIDE SEQUENCE</scope>
    <source>
        <strain evidence="1">J</strain>
        <tissue evidence="1">Blood</tissue>
    </source>
</reference>
<sequence>MRIAFLQILGLYIFQESIESKLGDWLGFLMVEKPGKRDKRLKKTPLCTINQSVVPEALQICLHHNKDALAKVVMRNAYINSAVCTYI</sequence>
<accession>A0A974GY95</accession>
<proteinExistence type="predicted"/>
<organism evidence="1">
    <name type="scientific">Xenopus laevis</name>
    <name type="common">African clawed frog</name>
    <dbReference type="NCBI Taxonomy" id="8355"/>
    <lineage>
        <taxon>Eukaryota</taxon>
        <taxon>Metazoa</taxon>
        <taxon>Chordata</taxon>
        <taxon>Craniata</taxon>
        <taxon>Vertebrata</taxon>
        <taxon>Euteleostomi</taxon>
        <taxon>Amphibia</taxon>
        <taxon>Batrachia</taxon>
        <taxon>Anura</taxon>
        <taxon>Pipoidea</taxon>
        <taxon>Pipidae</taxon>
        <taxon>Xenopodinae</taxon>
        <taxon>Xenopus</taxon>
        <taxon>Xenopus</taxon>
    </lineage>
</organism>
<evidence type="ECO:0000313" key="1">
    <source>
        <dbReference type="EMBL" id="OCT55294.1"/>
    </source>
</evidence>
<protein>
    <submittedName>
        <fullName evidence="1">Uncharacterized protein</fullName>
    </submittedName>
</protein>
<dbReference type="AlphaFoldDB" id="A0A974GY95"/>
<name>A0A974GY95_XENLA</name>